<dbReference type="Proteomes" id="UP000821845">
    <property type="component" value="Chromosome 1"/>
</dbReference>
<keyword evidence="2" id="KW-1185">Reference proteome</keyword>
<name>A0ACB7TPY0_HYAAI</name>
<evidence type="ECO:0000313" key="1">
    <source>
        <dbReference type="EMBL" id="KAH6948296.1"/>
    </source>
</evidence>
<evidence type="ECO:0000313" key="2">
    <source>
        <dbReference type="Proteomes" id="UP000821845"/>
    </source>
</evidence>
<organism evidence="1 2">
    <name type="scientific">Hyalomma asiaticum</name>
    <name type="common">Tick</name>
    <dbReference type="NCBI Taxonomy" id="266040"/>
    <lineage>
        <taxon>Eukaryota</taxon>
        <taxon>Metazoa</taxon>
        <taxon>Ecdysozoa</taxon>
        <taxon>Arthropoda</taxon>
        <taxon>Chelicerata</taxon>
        <taxon>Arachnida</taxon>
        <taxon>Acari</taxon>
        <taxon>Parasitiformes</taxon>
        <taxon>Ixodida</taxon>
        <taxon>Ixodoidea</taxon>
        <taxon>Ixodidae</taxon>
        <taxon>Hyalomminae</taxon>
        <taxon>Hyalomma</taxon>
    </lineage>
</organism>
<sequence length="314" mass="34161">MSDSRMDEDAPDVDKENDEDLGWQVITGRQSRSGKNSYAANETLGNSQAPGRDAATGHGMGRATTTGTLKNRIVKASRMPQLPEEHRKIIIRQRGGLNMSKMSTTVIGPTVIEASGLTAEQANEDVVCPNLTQNIVVVSAPKPDHEQGLQTCGDLPVTRDVENVGVSPKKARTDMQEEDSDATNRDPPEDHSEMEADDRPFTTVTYKKARPTGIPVIFKLTDPDASFWKVNPNKLASEVVTAAKEKVQSFHVNRDGNFFVRPADPSKCARVLRVAGSPITLLVIRDMHGAKSSMLSGTIQAPELSVVIYPLYGI</sequence>
<gene>
    <name evidence="1" type="ORF">HPB50_023350</name>
</gene>
<protein>
    <submittedName>
        <fullName evidence="1">Uncharacterized protein</fullName>
    </submittedName>
</protein>
<accession>A0ACB7TPY0</accession>
<reference evidence="1" key="1">
    <citation type="submission" date="2020-05" db="EMBL/GenBank/DDBJ databases">
        <title>Large-scale comparative analyses of tick genomes elucidate their genetic diversity and vector capacities.</title>
        <authorList>
            <person name="Jia N."/>
            <person name="Wang J."/>
            <person name="Shi W."/>
            <person name="Du L."/>
            <person name="Sun Y."/>
            <person name="Zhan W."/>
            <person name="Jiang J."/>
            <person name="Wang Q."/>
            <person name="Zhang B."/>
            <person name="Ji P."/>
            <person name="Sakyi L.B."/>
            <person name="Cui X."/>
            <person name="Yuan T."/>
            <person name="Jiang B."/>
            <person name="Yang W."/>
            <person name="Lam T.T.-Y."/>
            <person name="Chang Q."/>
            <person name="Ding S."/>
            <person name="Wang X."/>
            <person name="Zhu J."/>
            <person name="Ruan X."/>
            <person name="Zhao L."/>
            <person name="Wei J."/>
            <person name="Que T."/>
            <person name="Du C."/>
            <person name="Cheng J."/>
            <person name="Dai P."/>
            <person name="Han X."/>
            <person name="Huang E."/>
            <person name="Gao Y."/>
            <person name="Liu J."/>
            <person name="Shao H."/>
            <person name="Ye R."/>
            <person name="Li L."/>
            <person name="Wei W."/>
            <person name="Wang X."/>
            <person name="Wang C."/>
            <person name="Yang T."/>
            <person name="Huo Q."/>
            <person name="Li W."/>
            <person name="Guo W."/>
            <person name="Chen H."/>
            <person name="Zhou L."/>
            <person name="Ni X."/>
            <person name="Tian J."/>
            <person name="Zhou Y."/>
            <person name="Sheng Y."/>
            <person name="Liu T."/>
            <person name="Pan Y."/>
            <person name="Xia L."/>
            <person name="Li J."/>
            <person name="Zhao F."/>
            <person name="Cao W."/>
        </authorList>
    </citation>
    <scope>NUCLEOTIDE SEQUENCE</scope>
    <source>
        <strain evidence="1">Hyas-2018</strain>
    </source>
</reference>
<comment type="caution">
    <text evidence="1">The sequence shown here is derived from an EMBL/GenBank/DDBJ whole genome shotgun (WGS) entry which is preliminary data.</text>
</comment>
<proteinExistence type="predicted"/>
<dbReference type="EMBL" id="CM023481">
    <property type="protein sequence ID" value="KAH6948296.1"/>
    <property type="molecule type" value="Genomic_DNA"/>
</dbReference>